<gene>
    <name evidence="4" type="ORF">BBBOND_0310650</name>
</gene>
<evidence type="ECO:0008006" key="6">
    <source>
        <dbReference type="Google" id="ProtNLM"/>
    </source>
</evidence>
<feature type="compositionally biased region" description="Gly residues" evidence="2">
    <location>
        <begin position="497"/>
        <end position="513"/>
    </location>
</feature>
<dbReference type="GeneID" id="24565703"/>
<dbReference type="STRING" id="5866.A0A061DAZ5"/>
<feature type="compositionally biased region" description="Polar residues" evidence="2">
    <location>
        <begin position="464"/>
        <end position="477"/>
    </location>
</feature>
<dbReference type="VEuPathDB" id="PiroplasmaDB:BBBOND_0310650"/>
<keyword evidence="1" id="KW-0175">Coiled coil</keyword>
<feature type="coiled-coil region" evidence="1">
    <location>
        <begin position="681"/>
        <end position="708"/>
    </location>
</feature>
<feature type="compositionally biased region" description="Polar residues" evidence="2">
    <location>
        <begin position="579"/>
        <end position="599"/>
    </location>
</feature>
<feature type="compositionally biased region" description="Low complexity" evidence="2">
    <location>
        <begin position="608"/>
        <end position="629"/>
    </location>
</feature>
<feature type="compositionally biased region" description="Gly residues" evidence="2">
    <location>
        <begin position="534"/>
        <end position="551"/>
    </location>
</feature>
<feature type="coiled-coil region" evidence="1">
    <location>
        <begin position="932"/>
        <end position="963"/>
    </location>
</feature>
<dbReference type="RefSeq" id="XP_012769348.1">
    <property type="nucleotide sequence ID" value="XM_012913894.1"/>
</dbReference>
<organism evidence="4 5">
    <name type="scientific">Babesia bigemina</name>
    <dbReference type="NCBI Taxonomy" id="5866"/>
    <lineage>
        <taxon>Eukaryota</taxon>
        <taxon>Sar</taxon>
        <taxon>Alveolata</taxon>
        <taxon>Apicomplexa</taxon>
        <taxon>Aconoidasida</taxon>
        <taxon>Piroplasmida</taxon>
        <taxon>Babesiidae</taxon>
        <taxon>Babesia</taxon>
    </lineage>
</organism>
<feature type="compositionally biased region" description="Low complexity" evidence="2">
    <location>
        <begin position="417"/>
        <end position="438"/>
    </location>
</feature>
<dbReference type="KEGG" id="bbig:BBBOND_0310650"/>
<name>A0A061DAZ5_BABBI</name>
<keyword evidence="3" id="KW-0812">Transmembrane</keyword>
<reference evidence="5" key="1">
    <citation type="journal article" date="2014" name="Nucleic Acids Res.">
        <title>The evolutionary dynamics of variant antigen genes in Babesia reveal a history of genomic innovation underlying host-parasite interaction.</title>
        <authorList>
            <person name="Jackson A.P."/>
            <person name="Otto T.D."/>
            <person name="Darby A."/>
            <person name="Ramaprasad A."/>
            <person name="Xia D."/>
            <person name="Echaide I.E."/>
            <person name="Farber M."/>
            <person name="Gahlot S."/>
            <person name="Gamble J."/>
            <person name="Gupta D."/>
            <person name="Gupta Y."/>
            <person name="Jackson L."/>
            <person name="Malandrin L."/>
            <person name="Malas T.B."/>
            <person name="Moussa E."/>
            <person name="Nair M."/>
            <person name="Reid A.J."/>
            <person name="Sanders M."/>
            <person name="Sharma J."/>
            <person name="Tracey A."/>
            <person name="Quail M.A."/>
            <person name="Weir W."/>
            <person name="Wastling J.M."/>
            <person name="Hall N."/>
            <person name="Willadsen P."/>
            <person name="Lingelbach K."/>
            <person name="Shiels B."/>
            <person name="Tait A."/>
            <person name="Berriman M."/>
            <person name="Allred D.R."/>
            <person name="Pain A."/>
        </authorList>
    </citation>
    <scope>NUCLEOTIDE SEQUENCE [LARGE SCALE GENOMIC DNA]</scope>
    <source>
        <strain evidence="5">Bond</strain>
    </source>
</reference>
<keyword evidence="5" id="KW-1185">Reference proteome</keyword>
<dbReference type="EMBL" id="LK391709">
    <property type="protein sequence ID" value="CDR97162.1"/>
    <property type="molecule type" value="Genomic_DNA"/>
</dbReference>
<evidence type="ECO:0000313" key="4">
    <source>
        <dbReference type="EMBL" id="CDR97162.1"/>
    </source>
</evidence>
<evidence type="ECO:0000256" key="1">
    <source>
        <dbReference type="SAM" id="Coils"/>
    </source>
</evidence>
<sequence>MAKIRLTTLKHCFEFFEWLNNGGGPKKDVVTEFVQRLTPYFPQMSGLKGPLQKEFFKFLANVSLLYKTLSAEVTMLGTYKVTTRDRKHILEALLECTPKLLAALSFIQYHVDEAFSNVGGGGWATKSIKSGDFQTFLTNRNNILAGGFSAGELNNVQGSRLVEDLKKILNKERDGRGKGVHDHFRNVILTTLGKEWNTFNTGNTVLLVYTFCQLVTKRTELDGGAFKTALEKGLGRTICWQDLKSHCQLLKEHIDTLTGAGFSFTGRASIPKEHVKLATEAAKWFSGNLPAAANVLKDMIPHTADISTLRSFAKDHLYTHGFIFDGSKWNVWHKPPNLNKWDRILQMFRQLDGLLGKLKDILDGTYRNSCQPLVTKTEATKTEAAKPVATKTEVTKPQAKNAGGSTNQNTSQSGAKPGTSSVGTSSSPPTGSAGAPGSQGDRGKKGPGGSVSPEPAASPGKPTVKSQQTASLDSPVTSPHAPPPITPAAPASPSQPSGGGGSANGGGGAGLKVGGSSSTGHPQTPGAPSPGTASSGGSGNNGGQGLSGAGQQGDTSKGTNGGSLTSQQLAGAQVPASHQPPTAQSPGPQSTGVPGSSSDKGLGGQAGASGAAQRSVQGTHPGAGDSSAVSAIADSALGVGQSGGGAGGGVEKVKTLSPQQQLLEHYGQLLKNNAHIFKKQAERNDKAAKNMEEKIQSLNEKLHNIWQDVQEKNIRETFGQPTLPNIQTQDHSALQNASGLNSPGLSLQPNSHHPGVLPQTPQRPRWSGKGNHPATYADYDISRGYNPLNSLDGYAISDPFDVTMDGVAIPDTSFDEEEKNRQTRLQAHDERQLIKEKVDHQAYVNMQANDILKSVEEVKNSENKVLQEIKTLLEEEERQKLITTGFDGEPVVGVDYLDGEEIKHESPSKHEHERYVQLQAYDQATNIQRDKQKQWEQHYQEQNEKINNSQEEHQQEIKRTLDAINYFKEVEYRRQREAAEAVTGVPLFSKTAFNLLESPDHSTVSTLPMVTGAPIPKSNQLLPMPNGGFDTAMPPHPTIHLEIEKPHYSRIIYGFKELGNSQTPSNSIEPALPDYAIPNMDPNSDTDHSNYLGVFKNYGFTMDPNPNMCNNPWNYVYDSATSSTLPPLPYSDHLPPPTNVKAMLFWLVGLNAYGLIAKMERHMENILNEINGDTFYPKYALQVNGDLSSLSASHIADTLTEACLYSAHVLNGIMRMNSKNAWSPTDFESVYSKFHYSPDPACLLCQLRDYVYACHHQLQFLKSQCNRNKLSGGWKNDEYGSDITASKSPLQSFLTDSWDCDFKTHLFDPCNLCHKSRVRMGFKKDDLPNDSQTGNTISSILTPSCGGSDPLLTLSSYLNCLTRRTPRTTGELLSFFHNFGIELHNYDQKALSSLGTAITKSHADYPDWDHLGRHDLDAVRRIRGAESLNSISNHNHDKDHPHTLSTLVGCGSDPDSCPQHCSPITYRAYALYSQSFAHTYLSWTVYLPNRLHESLQKLYYDLQKHRGSSKCSALNLCSTALPLLYLHGITPPEVGSQVSLTCSDVICELKDVITGKPIADLMTCMDNFLYGIREPFIFTVVAMWSLAFLVFANTMLYRLDVLHIRSHLIRTKASHHIDVKALLTKGRKMLSLYKDVDYFDEDPIGQLVL</sequence>
<feature type="compositionally biased region" description="Low complexity" evidence="2">
    <location>
        <begin position="514"/>
        <end position="533"/>
    </location>
</feature>
<accession>A0A061DAZ5</accession>
<protein>
    <recommendedName>
        <fullName evidence="6">Ribosome binding protein</fullName>
    </recommendedName>
</protein>
<evidence type="ECO:0000313" key="5">
    <source>
        <dbReference type="Proteomes" id="UP000033188"/>
    </source>
</evidence>
<feature type="region of interest" description="Disordered" evidence="2">
    <location>
        <begin position="381"/>
        <end position="629"/>
    </location>
</feature>
<feature type="transmembrane region" description="Helical" evidence="3">
    <location>
        <begin position="1576"/>
        <end position="1597"/>
    </location>
</feature>
<feature type="region of interest" description="Disordered" evidence="2">
    <location>
        <begin position="735"/>
        <end position="773"/>
    </location>
</feature>
<feature type="compositionally biased region" description="Polar residues" evidence="2">
    <location>
        <begin position="403"/>
        <end position="414"/>
    </location>
</feature>
<keyword evidence="3" id="KW-0472">Membrane</keyword>
<dbReference type="Proteomes" id="UP000033188">
    <property type="component" value="Chromosome 3"/>
</dbReference>
<evidence type="ECO:0000256" key="3">
    <source>
        <dbReference type="SAM" id="Phobius"/>
    </source>
</evidence>
<keyword evidence="3" id="KW-1133">Transmembrane helix</keyword>
<proteinExistence type="predicted"/>
<feature type="compositionally biased region" description="Polar residues" evidence="2">
    <location>
        <begin position="735"/>
        <end position="751"/>
    </location>
</feature>
<evidence type="ECO:0000256" key="2">
    <source>
        <dbReference type="SAM" id="MobiDB-lite"/>
    </source>
</evidence>
<feature type="compositionally biased region" description="Polar residues" evidence="2">
    <location>
        <begin position="554"/>
        <end position="570"/>
    </location>
</feature>